<dbReference type="Pfam" id="PF00520">
    <property type="entry name" value="Ion_trans"/>
    <property type="match status" value="1"/>
</dbReference>
<evidence type="ECO:0000313" key="15">
    <source>
        <dbReference type="Proteomes" id="UP000431684"/>
    </source>
</evidence>
<keyword evidence="6" id="KW-0630">Potassium</keyword>
<dbReference type="GO" id="GO:0005249">
    <property type="term" value="F:voltage-gated potassium channel activity"/>
    <property type="evidence" value="ECO:0007669"/>
    <property type="project" value="InterPro"/>
</dbReference>
<dbReference type="PRINTS" id="PR00169">
    <property type="entry name" value="KCHANNEL"/>
</dbReference>
<feature type="transmembrane region" description="Helical" evidence="12">
    <location>
        <begin position="178"/>
        <end position="199"/>
    </location>
</feature>
<comment type="subcellular location">
    <subcellularLocation>
        <location evidence="1">Membrane</location>
        <topology evidence="1">Multi-pass membrane protein</topology>
    </subcellularLocation>
</comment>
<feature type="region of interest" description="Disordered" evidence="11">
    <location>
        <begin position="1"/>
        <end position="26"/>
    </location>
</feature>
<evidence type="ECO:0000256" key="11">
    <source>
        <dbReference type="SAM" id="MobiDB-lite"/>
    </source>
</evidence>
<feature type="domain" description="Ion transport" evidence="13">
    <location>
        <begin position="51"/>
        <end position="265"/>
    </location>
</feature>
<dbReference type="InterPro" id="IPR005821">
    <property type="entry name" value="Ion_trans_dom"/>
</dbReference>
<evidence type="ECO:0000256" key="7">
    <source>
        <dbReference type="ARBA" id="ARBA00022989"/>
    </source>
</evidence>
<evidence type="ECO:0000256" key="12">
    <source>
        <dbReference type="SAM" id="Phobius"/>
    </source>
</evidence>
<feature type="transmembrane region" description="Helical" evidence="12">
    <location>
        <begin position="237"/>
        <end position="258"/>
    </location>
</feature>
<evidence type="ECO:0000256" key="2">
    <source>
        <dbReference type="ARBA" id="ARBA00022448"/>
    </source>
</evidence>
<evidence type="ECO:0000256" key="6">
    <source>
        <dbReference type="ARBA" id="ARBA00022958"/>
    </source>
</evidence>
<keyword evidence="7 12" id="KW-1133">Transmembrane helix</keyword>
<dbReference type="EMBL" id="WNWM01000002">
    <property type="protein sequence ID" value="MUI14380.1"/>
    <property type="molecule type" value="Genomic_DNA"/>
</dbReference>
<feature type="transmembrane region" description="Helical" evidence="12">
    <location>
        <begin position="83"/>
        <end position="104"/>
    </location>
</feature>
<evidence type="ECO:0000256" key="8">
    <source>
        <dbReference type="ARBA" id="ARBA00023065"/>
    </source>
</evidence>
<feature type="transmembrane region" description="Helical" evidence="12">
    <location>
        <begin position="55"/>
        <end position="77"/>
    </location>
</feature>
<feature type="transmembrane region" description="Helical" evidence="12">
    <location>
        <begin position="116"/>
        <end position="134"/>
    </location>
</feature>
<dbReference type="Proteomes" id="UP000431684">
    <property type="component" value="Unassembled WGS sequence"/>
</dbReference>
<evidence type="ECO:0000256" key="1">
    <source>
        <dbReference type="ARBA" id="ARBA00004141"/>
    </source>
</evidence>
<keyword evidence="8" id="KW-0406">Ion transport</keyword>
<dbReference type="PANTHER" id="PTHR11537">
    <property type="entry name" value="VOLTAGE-GATED POTASSIUM CHANNEL"/>
    <property type="match status" value="1"/>
</dbReference>
<dbReference type="PANTHER" id="PTHR11537:SF254">
    <property type="entry name" value="POTASSIUM VOLTAGE-GATED CHANNEL PROTEIN SHAB"/>
    <property type="match status" value="1"/>
</dbReference>
<name>A0A6I3XII3_9BURK</name>
<keyword evidence="10" id="KW-0407">Ion channel</keyword>
<protein>
    <submittedName>
        <fullName evidence="14">Ion transporter</fullName>
    </submittedName>
</protein>
<dbReference type="AlphaFoldDB" id="A0A6I3XII3"/>
<keyword evidence="4 12" id="KW-0812">Transmembrane</keyword>
<evidence type="ECO:0000259" key="13">
    <source>
        <dbReference type="Pfam" id="PF00520"/>
    </source>
</evidence>
<accession>A0A6I3XII3</accession>
<sequence length="302" mass="33420">MSDRPVTDRPAKEPAPPERSADPQQLYGKPAGGWREELYEVIFESHTRKGQIFDLVLIGAILLSVATVVLTSIAPVARAYGPWLVASEWVFTLLFTIEYIARLLCVKRPDRYARSFFGIIDLMSVVPSYVSLFIPGSHVLLDVRILRLLRIFRILKLTLYIQEYSMLGSALMASRRKILVFLSVVCLVVFLMGTVMYVVEGPQHGFTSIPTAVYWAISTMTTVGFGDLVPKTDIGRTIASCMMLLGWGILAVPTGIISSEISHQRGMRAMSARICTRCLAPGHEAAARFCKSCGEALPQETS</sequence>
<comment type="caution">
    <text evidence="14">The sequence shown here is derived from an EMBL/GenBank/DDBJ whole genome shotgun (WGS) entry which is preliminary data.</text>
</comment>
<keyword evidence="5" id="KW-0631">Potassium channel</keyword>
<dbReference type="GO" id="GO:0001508">
    <property type="term" value="P:action potential"/>
    <property type="evidence" value="ECO:0007669"/>
    <property type="project" value="TreeGrafter"/>
</dbReference>
<gene>
    <name evidence="14" type="ORF">GJV26_18215</name>
</gene>
<evidence type="ECO:0000256" key="4">
    <source>
        <dbReference type="ARBA" id="ARBA00022692"/>
    </source>
</evidence>
<evidence type="ECO:0000313" key="14">
    <source>
        <dbReference type="EMBL" id="MUI14380.1"/>
    </source>
</evidence>
<dbReference type="RefSeq" id="WP_155710080.1">
    <property type="nucleotide sequence ID" value="NZ_BMWU01000031.1"/>
</dbReference>
<keyword evidence="2" id="KW-0813">Transport</keyword>
<dbReference type="Gene3D" id="1.10.287.70">
    <property type="match status" value="1"/>
</dbReference>
<keyword evidence="15" id="KW-1185">Reference proteome</keyword>
<dbReference type="SUPFAM" id="SSF81324">
    <property type="entry name" value="Voltage-gated potassium channels"/>
    <property type="match status" value="1"/>
</dbReference>
<evidence type="ECO:0000256" key="9">
    <source>
        <dbReference type="ARBA" id="ARBA00023136"/>
    </source>
</evidence>
<evidence type="ECO:0000256" key="5">
    <source>
        <dbReference type="ARBA" id="ARBA00022826"/>
    </source>
</evidence>
<keyword evidence="3" id="KW-0633">Potassium transport</keyword>
<feature type="transmembrane region" description="Helical" evidence="12">
    <location>
        <begin position="154"/>
        <end position="171"/>
    </location>
</feature>
<evidence type="ECO:0000256" key="10">
    <source>
        <dbReference type="ARBA" id="ARBA00023303"/>
    </source>
</evidence>
<reference evidence="14 15" key="1">
    <citation type="submission" date="2019-11" db="EMBL/GenBank/DDBJ databases">
        <title>Draft Genome Sequences of Six Type Strains of the Genus Massilia.</title>
        <authorList>
            <person name="Miess H."/>
            <person name="Frediansyah A."/>
            <person name="Goeker M."/>
            <person name="Gross H."/>
        </authorList>
    </citation>
    <scope>NUCLEOTIDE SEQUENCE [LARGE SCALE GENOMIC DNA]</scope>
    <source>
        <strain evidence="14 15">DSM 17513</strain>
    </source>
</reference>
<dbReference type="InterPro" id="IPR028325">
    <property type="entry name" value="VG_K_chnl"/>
</dbReference>
<keyword evidence="9 12" id="KW-0472">Membrane</keyword>
<proteinExistence type="predicted"/>
<dbReference type="OrthoDB" id="9799090at2"/>
<organism evidence="14 15">
    <name type="scientific">Pseudoduganella dura</name>
    <dbReference type="NCBI Taxonomy" id="321982"/>
    <lineage>
        <taxon>Bacteria</taxon>
        <taxon>Pseudomonadati</taxon>
        <taxon>Pseudomonadota</taxon>
        <taxon>Betaproteobacteria</taxon>
        <taxon>Burkholderiales</taxon>
        <taxon>Oxalobacteraceae</taxon>
        <taxon>Telluria group</taxon>
        <taxon>Pseudoduganella</taxon>
    </lineage>
</organism>
<dbReference type="GO" id="GO:0008076">
    <property type="term" value="C:voltage-gated potassium channel complex"/>
    <property type="evidence" value="ECO:0007669"/>
    <property type="project" value="InterPro"/>
</dbReference>
<feature type="compositionally biased region" description="Basic and acidic residues" evidence="11">
    <location>
        <begin position="1"/>
        <end position="21"/>
    </location>
</feature>
<evidence type="ECO:0000256" key="3">
    <source>
        <dbReference type="ARBA" id="ARBA00022538"/>
    </source>
</evidence>